<comment type="similarity">
    <text evidence="3">Belongs to the NPH3 family.</text>
</comment>
<gene>
    <name evidence="7" type="ORF">NCGR_LOCUS17565</name>
</gene>
<dbReference type="InterPro" id="IPR011333">
    <property type="entry name" value="SKP1/BTB/POZ_sf"/>
</dbReference>
<feature type="region of interest" description="Disordered" evidence="4">
    <location>
        <begin position="560"/>
        <end position="627"/>
    </location>
</feature>
<dbReference type="AlphaFoldDB" id="A0A811NDW9"/>
<evidence type="ECO:0000256" key="3">
    <source>
        <dbReference type="PROSITE-ProRule" id="PRU00982"/>
    </source>
</evidence>
<comment type="caution">
    <text evidence="7">The sequence shown here is derived from an EMBL/GenBank/DDBJ whole genome shotgun (WGS) entry which is preliminary data.</text>
</comment>
<evidence type="ECO:0000256" key="4">
    <source>
        <dbReference type="SAM" id="MobiDB-lite"/>
    </source>
</evidence>
<evidence type="ECO:0000313" key="8">
    <source>
        <dbReference type="Proteomes" id="UP000604825"/>
    </source>
</evidence>
<dbReference type="OrthoDB" id="1699162at2759"/>
<accession>A0A811NDW9</accession>
<proteinExistence type="inferred from homology"/>
<dbReference type="PROSITE" id="PS50097">
    <property type="entry name" value="BTB"/>
    <property type="match status" value="1"/>
</dbReference>
<sequence length="627" mass="69032">MEETDCSTNFDASLIPNMLTWTRNSAIAGSGLSDLMLLPGVGQQYIAMKYMKLGTKPDTFYTEEAVRSVVSDIPADLIIHVNNTKYQLHKFPLLLKCGLLQRLCSDTDDGDEEPVPVALHDIPGGEEAFELCAKFCYGISISISAGNLVPAMLAARFLRMTEAVAKGNLVAKLETFFDSCVLQGWKDSVAALQAAWRISGWSESRIVQPCIDSIVEKILMPPSKVVWSYTYTRPGYNTRKPHQSVPKDWWTEDISELDIEVFRSVISTVRTSRLLPPPLIGEALHVYACKHLVDPLHVGSSGGSNGVLHQPPQRSAAAEETLVAKQRRVLESIVTMIPGEPGSVTGRFLLRLLRVANYVSASSSTRAQLIRQAGSQLDEVRAADLLIPLPSDPQAYDVGVAEAVLEHFLAQFQRPSAADERRRMSAAMEKVARIFDEYLRTIALDRDFPVGKFVDLVECLPDIARSDHDGLYYAIDIYLKEHPELSKADKKRLCRLIDCRKLSPDVRAQAIANDRMPLRTIVQLLFVEQERTIGAAGGSHAADGGAADRASVGVISRLAARTKDEEPASSADHKSDVHRPRRDHARVADGAAAAAMTRSLSVSTKTPPVARKERTPEETGSRMRNKQ</sequence>
<keyword evidence="8" id="KW-1185">Reference proteome</keyword>
<dbReference type="Pfam" id="PF03000">
    <property type="entry name" value="NPH3"/>
    <property type="match status" value="1"/>
</dbReference>
<comment type="pathway">
    <text evidence="1">Protein modification; protein ubiquitination.</text>
</comment>
<dbReference type="PROSITE" id="PS51649">
    <property type="entry name" value="NPH3"/>
    <property type="match status" value="1"/>
</dbReference>
<evidence type="ECO:0000256" key="1">
    <source>
        <dbReference type="ARBA" id="ARBA00004906"/>
    </source>
</evidence>
<feature type="compositionally biased region" description="Basic and acidic residues" evidence="4">
    <location>
        <begin position="610"/>
        <end position="621"/>
    </location>
</feature>
<dbReference type="InterPro" id="IPR000210">
    <property type="entry name" value="BTB/POZ_dom"/>
</dbReference>
<name>A0A811NDW9_9POAL</name>
<feature type="compositionally biased region" description="Basic and acidic residues" evidence="4">
    <location>
        <begin position="561"/>
        <end position="578"/>
    </location>
</feature>
<dbReference type="UniPathway" id="UPA00143"/>
<feature type="domain" description="BTB" evidence="5">
    <location>
        <begin position="75"/>
        <end position="145"/>
    </location>
</feature>
<dbReference type="EMBL" id="CAJGYO010000004">
    <property type="protein sequence ID" value="CAD6225549.1"/>
    <property type="molecule type" value="Genomic_DNA"/>
</dbReference>
<dbReference type="PANTHER" id="PTHR32370">
    <property type="entry name" value="OS12G0117600 PROTEIN"/>
    <property type="match status" value="1"/>
</dbReference>
<dbReference type="InterPro" id="IPR043454">
    <property type="entry name" value="NPH3/RPT2-like"/>
</dbReference>
<evidence type="ECO:0000313" key="7">
    <source>
        <dbReference type="EMBL" id="CAD6225549.1"/>
    </source>
</evidence>
<feature type="domain" description="NPH3" evidence="6">
    <location>
        <begin position="248"/>
        <end position="531"/>
    </location>
</feature>
<keyword evidence="2" id="KW-0833">Ubl conjugation pathway</keyword>
<reference evidence="7" key="1">
    <citation type="submission" date="2020-10" db="EMBL/GenBank/DDBJ databases">
        <authorList>
            <person name="Han B."/>
            <person name="Lu T."/>
            <person name="Zhao Q."/>
            <person name="Huang X."/>
            <person name="Zhao Y."/>
        </authorList>
    </citation>
    <scope>NUCLEOTIDE SEQUENCE</scope>
</reference>
<evidence type="ECO:0008006" key="9">
    <source>
        <dbReference type="Google" id="ProtNLM"/>
    </source>
</evidence>
<dbReference type="Proteomes" id="UP000604825">
    <property type="component" value="Unassembled WGS sequence"/>
</dbReference>
<dbReference type="InterPro" id="IPR027356">
    <property type="entry name" value="NPH3_dom"/>
</dbReference>
<evidence type="ECO:0000259" key="6">
    <source>
        <dbReference type="PROSITE" id="PS51649"/>
    </source>
</evidence>
<evidence type="ECO:0000256" key="2">
    <source>
        <dbReference type="ARBA" id="ARBA00022786"/>
    </source>
</evidence>
<dbReference type="GO" id="GO:0016567">
    <property type="term" value="P:protein ubiquitination"/>
    <property type="evidence" value="ECO:0007669"/>
    <property type="project" value="UniProtKB-UniPathway"/>
</dbReference>
<organism evidence="7 8">
    <name type="scientific">Miscanthus lutarioriparius</name>
    <dbReference type="NCBI Taxonomy" id="422564"/>
    <lineage>
        <taxon>Eukaryota</taxon>
        <taxon>Viridiplantae</taxon>
        <taxon>Streptophyta</taxon>
        <taxon>Embryophyta</taxon>
        <taxon>Tracheophyta</taxon>
        <taxon>Spermatophyta</taxon>
        <taxon>Magnoliopsida</taxon>
        <taxon>Liliopsida</taxon>
        <taxon>Poales</taxon>
        <taxon>Poaceae</taxon>
        <taxon>PACMAD clade</taxon>
        <taxon>Panicoideae</taxon>
        <taxon>Andropogonodae</taxon>
        <taxon>Andropogoneae</taxon>
        <taxon>Saccharinae</taxon>
        <taxon>Miscanthus</taxon>
    </lineage>
</organism>
<protein>
    <recommendedName>
        <fullName evidence="9">NPH3 domain-containing protein</fullName>
    </recommendedName>
</protein>
<evidence type="ECO:0000259" key="5">
    <source>
        <dbReference type="PROSITE" id="PS50097"/>
    </source>
</evidence>
<dbReference type="Gene3D" id="3.30.710.10">
    <property type="entry name" value="Potassium Channel Kv1.1, Chain A"/>
    <property type="match status" value="1"/>
</dbReference>
<dbReference type="SUPFAM" id="SSF54695">
    <property type="entry name" value="POZ domain"/>
    <property type="match status" value="1"/>
</dbReference>